<dbReference type="EMBL" id="CP019070">
    <property type="protein sequence ID" value="APW65986.1"/>
    <property type="molecule type" value="Genomic_DNA"/>
</dbReference>
<feature type="transmembrane region" description="Helical" evidence="5">
    <location>
        <begin position="141"/>
        <end position="163"/>
    </location>
</feature>
<evidence type="ECO:0000256" key="5">
    <source>
        <dbReference type="SAM" id="Phobius"/>
    </source>
</evidence>
<dbReference type="KEGG" id="alp:LPB137_09015"/>
<accession>A0A1P8KNA1</accession>
<organism evidence="6 7">
    <name type="scientific">Poseidonibacter parvus</name>
    <dbReference type="NCBI Taxonomy" id="1850254"/>
    <lineage>
        <taxon>Bacteria</taxon>
        <taxon>Pseudomonadati</taxon>
        <taxon>Campylobacterota</taxon>
        <taxon>Epsilonproteobacteria</taxon>
        <taxon>Campylobacterales</taxon>
        <taxon>Arcobacteraceae</taxon>
        <taxon>Poseidonibacter</taxon>
    </lineage>
</organism>
<dbReference type="AlphaFoldDB" id="A0A1P8KNA1"/>
<feature type="transmembrane region" description="Helical" evidence="5">
    <location>
        <begin position="82"/>
        <end position="101"/>
    </location>
</feature>
<keyword evidence="3 5" id="KW-1133">Transmembrane helix</keyword>
<feature type="transmembrane region" description="Helical" evidence="5">
    <location>
        <begin position="6"/>
        <end position="23"/>
    </location>
</feature>
<feature type="transmembrane region" description="Helical" evidence="5">
    <location>
        <begin position="30"/>
        <end position="50"/>
    </location>
</feature>
<name>A0A1P8KNA1_9BACT</name>
<evidence type="ECO:0000256" key="1">
    <source>
        <dbReference type="ARBA" id="ARBA00004141"/>
    </source>
</evidence>
<dbReference type="Pfam" id="PF04973">
    <property type="entry name" value="NMN_transporter"/>
    <property type="match status" value="1"/>
</dbReference>
<proteinExistence type="predicted"/>
<evidence type="ECO:0000256" key="4">
    <source>
        <dbReference type="ARBA" id="ARBA00023136"/>
    </source>
</evidence>
<dbReference type="Proteomes" id="UP000186074">
    <property type="component" value="Chromosome"/>
</dbReference>
<evidence type="ECO:0000256" key="3">
    <source>
        <dbReference type="ARBA" id="ARBA00022989"/>
    </source>
</evidence>
<sequence>MIILEAIGAIFSIVGAYLMSLSSKDNTRPLYFGFISFFISNLALLTFFTLNGKIPVIIQMILFFITAIIGIYKLTKNRKRDVSLISLILSIYISILIFTIIPNIEDIDFNVLIIDFIAASIAIVGSYLLSSPNHIMRSYAFICFFVADVIFVYIGYVNAYYFFMIQSAFYLYTSTKGYHNTMKNEIDIFLKRYRKD</sequence>
<keyword evidence="7" id="KW-1185">Reference proteome</keyword>
<gene>
    <name evidence="6" type="ORF">LPB137_09015</name>
</gene>
<evidence type="ECO:0000313" key="6">
    <source>
        <dbReference type="EMBL" id="APW65986.1"/>
    </source>
</evidence>
<dbReference type="RefSeq" id="WP_076087234.1">
    <property type="nucleotide sequence ID" value="NZ_CP019070.1"/>
</dbReference>
<dbReference type="OrthoDB" id="5343826at2"/>
<dbReference type="InterPro" id="IPR006419">
    <property type="entry name" value="NMN_transpt_PnuC"/>
</dbReference>
<keyword evidence="4 5" id="KW-0472">Membrane</keyword>
<evidence type="ECO:0000313" key="7">
    <source>
        <dbReference type="Proteomes" id="UP000186074"/>
    </source>
</evidence>
<reference evidence="6 7" key="1">
    <citation type="submission" date="2017-01" db="EMBL/GenBank/DDBJ databases">
        <title>Genome sequencing of Arcobacter sp. LPB0137.</title>
        <authorList>
            <person name="Lee G.-W."/>
            <person name="Yi H."/>
        </authorList>
    </citation>
    <scope>NUCLEOTIDE SEQUENCE [LARGE SCALE GENOMIC DNA]</scope>
    <source>
        <strain evidence="6 7">LPB0137</strain>
    </source>
</reference>
<feature type="transmembrane region" description="Helical" evidence="5">
    <location>
        <begin position="56"/>
        <end position="75"/>
    </location>
</feature>
<feature type="transmembrane region" description="Helical" evidence="5">
    <location>
        <begin position="107"/>
        <end position="129"/>
    </location>
</feature>
<dbReference type="STRING" id="1850254.LPB137_09015"/>
<protein>
    <submittedName>
        <fullName evidence="6">Uncharacterized protein</fullName>
    </submittedName>
</protein>
<evidence type="ECO:0000256" key="2">
    <source>
        <dbReference type="ARBA" id="ARBA00022692"/>
    </source>
</evidence>
<comment type="subcellular location">
    <subcellularLocation>
        <location evidence="1">Membrane</location>
        <topology evidence="1">Multi-pass membrane protein</topology>
    </subcellularLocation>
</comment>
<keyword evidence="2 5" id="KW-0812">Transmembrane</keyword>